<organism evidence="1 2">
    <name type="scientific">Fusobacterium hominis</name>
    <dbReference type="NCBI Taxonomy" id="2764326"/>
    <lineage>
        <taxon>Bacteria</taxon>
        <taxon>Fusobacteriati</taxon>
        <taxon>Fusobacteriota</taxon>
        <taxon>Fusobacteriia</taxon>
        <taxon>Fusobacteriales</taxon>
        <taxon>Fusobacteriaceae</taxon>
        <taxon>Fusobacterium</taxon>
    </lineage>
</organism>
<reference evidence="1 2" key="1">
    <citation type="submission" date="2020-08" db="EMBL/GenBank/DDBJ databases">
        <authorList>
            <person name="Liu C."/>
            <person name="Sun Q."/>
        </authorList>
    </citation>
    <scope>NUCLEOTIDE SEQUENCE [LARGE SCALE GENOMIC DNA]</scope>
    <source>
        <strain evidence="1 2">NSJ-57</strain>
    </source>
</reference>
<keyword evidence="2" id="KW-1185">Reference proteome</keyword>
<dbReference type="Proteomes" id="UP000515913">
    <property type="component" value="Chromosome"/>
</dbReference>
<evidence type="ECO:0000313" key="2">
    <source>
        <dbReference type="Proteomes" id="UP000515913"/>
    </source>
</evidence>
<dbReference type="Gene3D" id="3.20.20.140">
    <property type="entry name" value="Metal-dependent hydrolases"/>
    <property type="match status" value="1"/>
</dbReference>
<sequence length="513" mass="59401">MKLLWCDLHANIHSEQLKDINTWYEFAKEMTDFWPIAYYPFHMRRDSTGIGLEDILEKEKRDADWEYIRKFVMEKSNSNYLLFMGYEWQGAGLDGDHNVFYKNLDEKLYAPLRYSELTDKLPLNEAIAIPHHLAYALGHRGKNWSTHNSLYSPFVEIYSSHGSSESDTTEIHMGRHIHMGPRTSGTDVLSGLKTGNIVGIIASGDNHVVPAMYGHGLMACYANNYTRNGIFDAFLNRRVYGVTGSKTKLYYDLNDNIMGSIIKPSKDNKYYATVDVECGNAIDRIEFIRNGIAEHTYVHNGTWEYKDLKDEIKFKFRVDFGWGPDLKIYPDIQSKHWEGEITTEGKIISVEKIWTNPGQKINYQDDKKCNFSLLTKKTTQTGKWMGVSGVQTEGFIFEIKADIDSIITFKIDNKIFKYTVRDILSGTKLNGFVEEAIQLAKDRFGFDSYYRSDPFWHNAYKFKINQGFPEIAYKKRVSHTFDGLKTENQDFFMVKIHQKNGEVAWASPVWVRK</sequence>
<proteinExistence type="predicted"/>
<name>A0A7G9GUW8_9FUSO</name>
<dbReference type="KEGG" id="fho:H9Q81_06365"/>
<dbReference type="EMBL" id="CP060637">
    <property type="protein sequence ID" value="QNM14600.1"/>
    <property type="molecule type" value="Genomic_DNA"/>
</dbReference>
<dbReference type="RefSeq" id="WP_187422661.1">
    <property type="nucleotide sequence ID" value="NZ_CP060637.1"/>
</dbReference>
<accession>A0A7G9GUW8</accession>
<gene>
    <name evidence="1" type="ORF">H9Q81_06365</name>
</gene>
<evidence type="ECO:0000313" key="1">
    <source>
        <dbReference type="EMBL" id="QNM14600.1"/>
    </source>
</evidence>
<dbReference type="AlphaFoldDB" id="A0A7G9GUW8"/>
<protein>
    <submittedName>
        <fullName evidence="1">DUF3604 domain-containing protein</fullName>
    </submittedName>
</protein>